<sequence>MTHSPSAVMTLANHHHYRSHSMPLTMNEDDKPRSSQSTPYARPSSKRSISPSSDGEAGYIFGATRMHESLYTDDGNKCGVEIQCKMDRGFFLAEDKWTCYRRNYFQLTGTFIITRDGPFYIEKQHHRVRNFYFQLSARQLEADLQVKLIQLTPKRDKGPQNDPPVLAIQPIIVSPPFGTPPIVSGESAMATAATFERIQFKSATANNGKKRASQQFFVLVMELLVELDNGERHTVASSQSLPLVVRGRSPGHYADSGRRKKQIVSPSSSTSSIATKGSGTMVTSIATTSPPDVPLQNYNPHTWHLLPSTSVGYYPPPPPPPPLTPQQHQQEKQQHQEILPVAPHHSHPISPPLDFSYFAPHGRSQSANVPLIMNQHHARWDFSPSSSSSGQTILAEENSNNNHMDHRTTTSTDDNNNNNNNNGTMYDTKFFHCYSSYSAALSGM</sequence>
<accession>A0A8H7VMD8</accession>
<feature type="domain" description="NDT80" evidence="4">
    <location>
        <begin position="22"/>
        <end position="257"/>
    </location>
</feature>
<dbReference type="GO" id="GO:0000228">
    <property type="term" value="C:nuclear chromosome"/>
    <property type="evidence" value="ECO:0007669"/>
    <property type="project" value="TreeGrafter"/>
</dbReference>
<evidence type="ECO:0000313" key="5">
    <source>
        <dbReference type="EMBL" id="KAG2221798.1"/>
    </source>
</evidence>
<dbReference type="AlphaFoldDB" id="A0A8H7VMD8"/>
<feature type="compositionally biased region" description="Low complexity" evidence="3">
    <location>
        <begin position="42"/>
        <end position="53"/>
    </location>
</feature>
<evidence type="ECO:0000256" key="1">
    <source>
        <dbReference type="ARBA" id="ARBA00023125"/>
    </source>
</evidence>
<reference evidence="5 6" key="1">
    <citation type="submission" date="2020-12" db="EMBL/GenBank/DDBJ databases">
        <title>Metabolic potential, ecology and presence of endohyphal bacteria is reflected in genomic diversity of Mucoromycotina.</title>
        <authorList>
            <person name="Muszewska A."/>
            <person name="Okrasinska A."/>
            <person name="Steczkiewicz K."/>
            <person name="Drgas O."/>
            <person name="Orlowska M."/>
            <person name="Perlinska-Lenart U."/>
            <person name="Aleksandrzak-Piekarczyk T."/>
            <person name="Szatraj K."/>
            <person name="Zielenkiewicz U."/>
            <person name="Pilsyk S."/>
            <person name="Malc E."/>
            <person name="Mieczkowski P."/>
            <person name="Kruszewska J.S."/>
            <person name="Biernat P."/>
            <person name="Pawlowska J."/>
        </authorList>
    </citation>
    <scope>NUCLEOTIDE SEQUENCE [LARGE SCALE GENOMIC DNA]</scope>
    <source>
        <strain evidence="5 6">CBS 142.35</strain>
    </source>
</reference>
<dbReference type="GO" id="GO:0003677">
    <property type="term" value="F:DNA binding"/>
    <property type="evidence" value="ECO:0007669"/>
    <property type="project" value="UniProtKB-KW"/>
</dbReference>
<feature type="compositionally biased region" description="Polar residues" evidence="3">
    <location>
        <begin position="273"/>
        <end position="288"/>
    </location>
</feature>
<feature type="DNA-binding region" description="NDT80" evidence="2">
    <location>
        <begin position="22"/>
        <end position="257"/>
    </location>
</feature>
<dbReference type="OrthoDB" id="2288358at2759"/>
<dbReference type="InterPro" id="IPR024061">
    <property type="entry name" value="NDT80_DNA-bd_dom"/>
</dbReference>
<evidence type="ECO:0000313" key="6">
    <source>
        <dbReference type="Proteomes" id="UP000646827"/>
    </source>
</evidence>
<keyword evidence="6" id="KW-1185">Reference proteome</keyword>
<dbReference type="InterPro" id="IPR008967">
    <property type="entry name" value="p53-like_TF_DNA-bd_sf"/>
</dbReference>
<dbReference type="PANTHER" id="PTHR35144:SF2">
    <property type="entry name" value="MEIOSIS-SPECIFIC TRANSCRIPTION FACTOR NDT80"/>
    <property type="match status" value="1"/>
</dbReference>
<dbReference type="InterPro" id="IPR052605">
    <property type="entry name" value="Fungal_trans_regulator"/>
</dbReference>
<feature type="region of interest" description="Disordered" evidence="3">
    <location>
        <begin position="247"/>
        <end position="288"/>
    </location>
</feature>
<evidence type="ECO:0000256" key="3">
    <source>
        <dbReference type="SAM" id="MobiDB-lite"/>
    </source>
</evidence>
<dbReference type="EMBL" id="JAEPRB010000099">
    <property type="protein sequence ID" value="KAG2221798.1"/>
    <property type="molecule type" value="Genomic_DNA"/>
</dbReference>
<feature type="region of interest" description="Disordered" evidence="3">
    <location>
        <begin position="19"/>
        <end position="53"/>
    </location>
</feature>
<keyword evidence="1 2" id="KW-0238">DNA-binding</keyword>
<evidence type="ECO:0000259" key="4">
    <source>
        <dbReference type="PROSITE" id="PS51517"/>
    </source>
</evidence>
<dbReference type="Gene3D" id="2.60.40.1390">
    <property type="entry name" value="NDT80 DNA-binding domain"/>
    <property type="match status" value="1"/>
</dbReference>
<dbReference type="PANTHER" id="PTHR35144">
    <property type="entry name" value="MEIOSIS-SPECIFIC TRANSCRIPTION FACTOR NDT80"/>
    <property type="match status" value="1"/>
</dbReference>
<feature type="region of interest" description="Disordered" evidence="3">
    <location>
        <begin position="309"/>
        <end position="335"/>
    </location>
</feature>
<name>A0A8H7VMD8_9FUNG</name>
<dbReference type="PROSITE" id="PS51517">
    <property type="entry name" value="NDT80"/>
    <property type="match status" value="1"/>
</dbReference>
<feature type="region of interest" description="Disordered" evidence="3">
    <location>
        <begin position="397"/>
        <end position="421"/>
    </location>
</feature>
<dbReference type="GO" id="GO:0051321">
    <property type="term" value="P:meiotic cell cycle"/>
    <property type="evidence" value="ECO:0007669"/>
    <property type="project" value="TreeGrafter"/>
</dbReference>
<dbReference type="Pfam" id="PF05224">
    <property type="entry name" value="NDT80_PhoG"/>
    <property type="match status" value="1"/>
</dbReference>
<organism evidence="5 6">
    <name type="scientific">Circinella minor</name>
    <dbReference type="NCBI Taxonomy" id="1195481"/>
    <lineage>
        <taxon>Eukaryota</taxon>
        <taxon>Fungi</taxon>
        <taxon>Fungi incertae sedis</taxon>
        <taxon>Mucoromycota</taxon>
        <taxon>Mucoromycotina</taxon>
        <taxon>Mucoromycetes</taxon>
        <taxon>Mucorales</taxon>
        <taxon>Lichtheimiaceae</taxon>
        <taxon>Circinella</taxon>
    </lineage>
</organism>
<feature type="compositionally biased region" description="Pro residues" evidence="3">
    <location>
        <begin position="314"/>
        <end position="324"/>
    </location>
</feature>
<dbReference type="GO" id="GO:0045944">
    <property type="term" value="P:positive regulation of transcription by RNA polymerase II"/>
    <property type="evidence" value="ECO:0007669"/>
    <property type="project" value="TreeGrafter"/>
</dbReference>
<evidence type="ECO:0000256" key="2">
    <source>
        <dbReference type="PROSITE-ProRule" id="PRU00850"/>
    </source>
</evidence>
<dbReference type="SUPFAM" id="SSF49417">
    <property type="entry name" value="p53-like transcription factors"/>
    <property type="match status" value="1"/>
</dbReference>
<protein>
    <recommendedName>
        <fullName evidence="4">NDT80 domain-containing protein</fullName>
    </recommendedName>
</protein>
<dbReference type="Proteomes" id="UP000646827">
    <property type="component" value="Unassembled WGS sequence"/>
</dbReference>
<dbReference type="GO" id="GO:0003700">
    <property type="term" value="F:DNA-binding transcription factor activity"/>
    <property type="evidence" value="ECO:0007669"/>
    <property type="project" value="UniProtKB-UniRule"/>
</dbReference>
<comment type="caution">
    <text evidence="5">The sequence shown here is derived from an EMBL/GenBank/DDBJ whole genome shotgun (WGS) entry which is preliminary data.</text>
</comment>
<dbReference type="InterPro" id="IPR037141">
    <property type="entry name" value="NDT80_DNA-bd_dom_sf"/>
</dbReference>
<gene>
    <name evidence="5" type="ORF">INT45_013294</name>
</gene>
<proteinExistence type="predicted"/>